<dbReference type="Gene3D" id="3.30.450.370">
    <property type="match status" value="1"/>
</dbReference>
<dbReference type="AlphaFoldDB" id="M4VP70"/>
<evidence type="ECO:0000259" key="2">
    <source>
        <dbReference type="Pfam" id="PF00437"/>
    </source>
</evidence>
<dbReference type="Proteomes" id="UP000012040">
    <property type="component" value="Chromosome"/>
</dbReference>
<dbReference type="RefSeq" id="WP_015469419.1">
    <property type="nucleotide sequence ID" value="NC_020813.1"/>
</dbReference>
<gene>
    <name evidence="3" type="ORF">A11Q_709</name>
</gene>
<evidence type="ECO:0000256" key="1">
    <source>
        <dbReference type="ARBA" id="ARBA00006611"/>
    </source>
</evidence>
<dbReference type="CDD" id="cd01130">
    <property type="entry name" value="VirB11-like_ATPase"/>
    <property type="match status" value="1"/>
</dbReference>
<dbReference type="InterPro" id="IPR050921">
    <property type="entry name" value="T4SS_GSP_E_ATPase"/>
</dbReference>
<dbReference type="KEGG" id="bex:A11Q_709"/>
<dbReference type="STRING" id="1184267.A11Q_709"/>
<dbReference type="SUPFAM" id="SSF52540">
    <property type="entry name" value="P-loop containing nucleoside triphosphate hydrolases"/>
    <property type="match status" value="1"/>
</dbReference>
<dbReference type="HOGENOM" id="CLU_005379_8_0_7"/>
<organism evidence="3 4">
    <name type="scientific">Pseudobdellovibrio exovorus JSS</name>
    <dbReference type="NCBI Taxonomy" id="1184267"/>
    <lineage>
        <taxon>Bacteria</taxon>
        <taxon>Pseudomonadati</taxon>
        <taxon>Bdellovibrionota</taxon>
        <taxon>Bdellovibrionia</taxon>
        <taxon>Bdellovibrionales</taxon>
        <taxon>Pseudobdellovibrionaceae</taxon>
        <taxon>Pseudobdellovibrio</taxon>
    </lineage>
</organism>
<sequence>MSDGQSNFKEVIARALGPVSEYLEDPGVSEVLINGPNQIFVERKGKLELTPAKFPDEDNLQAAINSIAQSVGRRINADEPRLDARLPIIEGSSASGSRIAAVLPPISRQGTVISIRKFTASKITPAEYIKYGTITPDAWMFIDLCMFLGKNIIVSGGTGSGKTTLLSLMCSRIPKGQRVLIIEDSSELQVEYEHVVRFETRQADTLGKGEVTIRDLLKSALRLRPDRIVVGEVRSSEALELINAMNTGHKGSMGTVHANSPEDAIVRLEALAAGGDAKISEKALVSQVASAIEIIVQISRYADGSRKIGSISEVRGIGPDGKYIVVPIFEITKLVRRPDGKLEGGIEPTGNVPSFYQEILDNKINYPLTKFQKVKAA</sequence>
<evidence type="ECO:0000313" key="3">
    <source>
        <dbReference type="EMBL" id="AGH94929.1"/>
    </source>
</evidence>
<dbReference type="Gene3D" id="3.40.50.300">
    <property type="entry name" value="P-loop containing nucleotide triphosphate hydrolases"/>
    <property type="match status" value="1"/>
</dbReference>
<reference evidence="3 4" key="1">
    <citation type="journal article" date="2013" name="ISME J.">
        <title>By their genes ye shall know them: genomic signatures of predatory bacteria.</title>
        <authorList>
            <person name="Pasternak Z."/>
            <person name="Pietrokovski S."/>
            <person name="Rotem O."/>
            <person name="Gophna U."/>
            <person name="Lurie-Weinberger M.N."/>
            <person name="Jurkevitch E."/>
        </authorList>
    </citation>
    <scope>NUCLEOTIDE SEQUENCE [LARGE SCALE GENOMIC DNA]</scope>
    <source>
        <strain evidence="3 4">JSS</strain>
    </source>
</reference>
<accession>M4VP70</accession>
<dbReference type="OrthoDB" id="5288867at2"/>
<dbReference type="InterPro" id="IPR001482">
    <property type="entry name" value="T2SS/T4SS_dom"/>
</dbReference>
<dbReference type="PANTHER" id="PTHR30486">
    <property type="entry name" value="TWITCHING MOTILITY PROTEIN PILT"/>
    <property type="match status" value="1"/>
</dbReference>
<dbReference type="PANTHER" id="PTHR30486:SF6">
    <property type="entry name" value="TYPE IV PILUS RETRACTATION ATPASE PILT"/>
    <property type="match status" value="1"/>
</dbReference>
<feature type="domain" description="Bacterial type II secretion system protein E" evidence="2">
    <location>
        <begin position="16"/>
        <end position="299"/>
    </location>
</feature>
<dbReference type="PATRIC" id="fig|1184267.3.peg.718"/>
<dbReference type="GO" id="GO:0016887">
    <property type="term" value="F:ATP hydrolysis activity"/>
    <property type="evidence" value="ECO:0007669"/>
    <property type="project" value="InterPro"/>
</dbReference>
<evidence type="ECO:0000313" key="4">
    <source>
        <dbReference type="Proteomes" id="UP000012040"/>
    </source>
</evidence>
<keyword evidence="4" id="KW-1185">Reference proteome</keyword>
<dbReference type="InterPro" id="IPR027417">
    <property type="entry name" value="P-loop_NTPase"/>
</dbReference>
<dbReference type="EMBL" id="CP003537">
    <property type="protein sequence ID" value="AGH94929.1"/>
    <property type="molecule type" value="Genomic_DNA"/>
</dbReference>
<comment type="similarity">
    <text evidence="1">Belongs to the GSP E family.</text>
</comment>
<name>M4VP70_9BACT</name>
<dbReference type="eggNOG" id="COG4962">
    <property type="taxonomic scope" value="Bacteria"/>
</dbReference>
<protein>
    <submittedName>
        <fullName evidence="3">CpaF protein</fullName>
    </submittedName>
</protein>
<dbReference type="Pfam" id="PF00437">
    <property type="entry name" value="T2SSE"/>
    <property type="match status" value="1"/>
</dbReference>
<proteinExistence type="inferred from homology"/>